<sequence length="690" mass="78372">MKVRLPPSVIRTIESHLRPDFHPVLTLSTILQHPQHTSSSSKNEFRQVQDDTGQWNVNAEAGPSRHNRIINPSSTHEPLSVPYLLRKSSKSHIETAHTCLDLDRFNSKTYNLNELTRRQLLYSKLISTFLDHPNGLITIRSLVQRSLNEKVPISMTTLTSILHSVLNSNDISERLLVINQILPLLPEKLDVPLLDVLMRALIRDTSLTPEMVEKMISDCLQLEETSKTRFNKRDSWPLETWDLLLTCYYQKTDLKGSLKTIDEFKDIIQTKLNAPSSSSSSPSSQLSQNDVRAICKSYTTVMNTWRRSNIPKNDSFFPRKLAKELIDLIGGEQKPSLGFFNSWMKAERLSGDLNASQRVWELICGQYEKDNSVDLDKIDKDRVELEIPNSDSWTSLFSLYLASPSLTSSSLSGTPKNLPPLRTSLRRLFNQSLQYPNTPLLNISIINTILQITLSVSTITISDLALSLLMMKQMSRNGILPDRKMIDLISSSLMKMILSWSPNDQIHLGINGSYKRRQRHLRTNKSKRLGLDLNQWDIISECVYNIRMNKRSEIEGNVNELQPEIIYLPLSMPIARLTNSQSFNPTSSSASLSGLDQTITNSSHSGAREDQIDQSGVPIREKKSLAEIVLPALTILLKRTIIQLQKKKSTSESCKDRKDEEILADVMDQVEKDILPFKMSDIKSRNVVKV</sequence>
<gene>
    <name evidence="2" type="ORF">IL334_005101</name>
</gene>
<proteinExistence type="predicted"/>
<accession>A0ABZ1D276</accession>
<name>A0ABZ1D276_9TREE</name>
<evidence type="ECO:0000256" key="1">
    <source>
        <dbReference type="SAM" id="MobiDB-lite"/>
    </source>
</evidence>
<dbReference type="GeneID" id="87957232"/>
<dbReference type="RefSeq" id="XP_062792866.1">
    <property type="nucleotide sequence ID" value="XM_062936815.1"/>
</dbReference>
<evidence type="ECO:0000313" key="2">
    <source>
        <dbReference type="EMBL" id="WRT68126.1"/>
    </source>
</evidence>
<organism evidence="2 3">
    <name type="scientific">Kwoniella shivajii</name>
    <dbReference type="NCBI Taxonomy" id="564305"/>
    <lineage>
        <taxon>Eukaryota</taxon>
        <taxon>Fungi</taxon>
        <taxon>Dikarya</taxon>
        <taxon>Basidiomycota</taxon>
        <taxon>Agaricomycotina</taxon>
        <taxon>Tremellomycetes</taxon>
        <taxon>Tremellales</taxon>
        <taxon>Cryptococcaceae</taxon>
        <taxon>Kwoniella</taxon>
    </lineage>
</organism>
<feature type="compositionally biased region" description="Polar residues" evidence="1">
    <location>
        <begin position="583"/>
        <end position="605"/>
    </location>
</feature>
<dbReference type="Proteomes" id="UP001329825">
    <property type="component" value="Chromosome 6"/>
</dbReference>
<reference evidence="2 3" key="1">
    <citation type="submission" date="2024-01" db="EMBL/GenBank/DDBJ databases">
        <title>Comparative genomics of Cryptococcus and Kwoniella reveals pathogenesis evolution and contrasting modes of karyotype evolution via chromosome fusion or intercentromeric recombination.</title>
        <authorList>
            <person name="Coelho M.A."/>
            <person name="David-Palma M."/>
            <person name="Shea T."/>
            <person name="Bowers K."/>
            <person name="McGinley-Smith S."/>
            <person name="Mohammad A.W."/>
            <person name="Gnirke A."/>
            <person name="Yurkov A.M."/>
            <person name="Nowrousian M."/>
            <person name="Sun S."/>
            <person name="Cuomo C.A."/>
            <person name="Heitman J."/>
        </authorList>
    </citation>
    <scope>NUCLEOTIDE SEQUENCE [LARGE SCALE GENOMIC DNA]</scope>
    <source>
        <strain evidence="2">CBS 11374</strain>
    </source>
</reference>
<feature type="region of interest" description="Disordered" evidence="1">
    <location>
        <begin position="583"/>
        <end position="613"/>
    </location>
</feature>
<protein>
    <submittedName>
        <fullName evidence="2">Uncharacterized protein</fullName>
    </submittedName>
</protein>
<keyword evidence="3" id="KW-1185">Reference proteome</keyword>
<dbReference type="EMBL" id="CP141886">
    <property type="protein sequence ID" value="WRT68126.1"/>
    <property type="molecule type" value="Genomic_DNA"/>
</dbReference>
<evidence type="ECO:0000313" key="3">
    <source>
        <dbReference type="Proteomes" id="UP001329825"/>
    </source>
</evidence>